<dbReference type="Pfam" id="PF01896">
    <property type="entry name" value="DNA_primase_S"/>
    <property type="match status" value="1"/>
</dbReference>
<organism evidence="12 13">
    <name type="scientific">Candolleomyces eurysporus</name>
    <dbReference type="NCBI Taxonomy" id="2828524"/>
    <lineage>
        <taxon>Eukaryota</taxon>
        <taxon>Fungi</taxon>
        <taxon>Dikarya</taxon>
        <taxon>Basidiomycota</taxon>
        <taxon>Agaricomycotina</taxon>
        <taxon>Agaricomycetes</taxon>
        <taxon>Agaricomycetidae</taxon>
        <taxon>Agaricales</taxon>
        <taxon>Agaricineae</taxon>
        <taxon>Psathyrellaceae</taxon>
        <taxon>Candolleomyces</taxon>
    </lineage>
</organism>
<accession>A0A9W8JAU9</accession>
<keyword evidence="6 10" id="KW-0235">DNA replication</keyword>
<dbReference type="OrthoDB" id="19606at2759"/>
<dbReference type="EC" id="2.7.7.-" evidence="10"/>
<sequence>MDALSPEAMLTFYRRLYPFKSVYDWLNHDSMPTRLWTHREFAFTLAGDVYVRYKSYNSPDELKTDVCKLNPSRFEIGPVYSGRPRDKKTLRKLTPLQRELVFDIDMTDYDEIRTCCSDANICRKCWKWISAAVQVLDGAIRDQYGYEQLLWVYSGRRGIHLWISDQEALELTDQQRKSIVGWMAAVSAVKEGTKRPNLRTANKGLPPSLVAARETLLPYFSEMILEEQDCFGSEKGYEKLLDFLPDNKTVDALRSKWSADPSRDSSSKWSDLKAQIRNYEKASPIRAQLMAAMEDIILYYTYPRIDAEVSKHRNHLLKAPFCIHPKTGRVCVPVDPQTIDKFDPEKVPTIGQLLSELDQLIAVDGQENQPGTILPNTIPPACQSDGETTRPM</sequence>
<dbReference type="InterPro" id="IPR014052">
    <property type="entry name" value="DNA_primase_ssu_euk/arc"/>
</dbReference>
<dbReference type="AlphaFoldDB" id="A0A9W8JAU9"/>
<evidence type="ECO:0000256" key="9">
    <source>
        <dbReference type="ARBA" id="ARBA00023163"/>
    </source>
</evidence>
<dbReference type="GO" id="GO:0006269">
    <property type="term" value="P:DNA replication, synthesis of primer"/>
    <property type="evidence" value="ECO:0007669"/>
    <property type="project" value="UniProtKB-KW"/>
</dbReference>
<dbReference type="GO" id="GO:0046872">
    <property type="term" value="F:metal ion binding"/>
    <property type="evidence" value="ECO:0007669"/>
    <property type="project" value="UniProtKB-KW"/>
</dbReference>
<keyword evidence="9" id="KW-0804">Transcription</keyword>
<comment type="similarity">
    <text evidence="1 10">Belongs to the eukaryotic-type primase small subunit family.</text>
</comment>
<evidence type="ECO:0000256" key="6">
    <source>
        <dbReference type="ARBA" id="ARBA00022705"/>
    </source>
</evidence>
<evidence type="ECO:0000256" key="2">
    <source>
        <dbReference type="ARBA" id="ARBA00022478"/>
    </source>
</evidence>
<evidence type="ECO:0000256" key="8">
    <source>
        <dbReference type="ARBA" id="ARBA00022833"/>
    </source>
</evidence>
<keyword evidence="7" id="KW-0479">Metal-binding</keyword>
<protein>
    <recommendedName>
        <fullName evidence="10">DNA primase</fullName>
        <ecNumber evidence="10">2.7.7.-</ecNumber>
    </recommendedName>
</protein>
<feature type="region of interest" description="Disordered" evidence="11">
    <location>
        <begin position="368"/>
        <end position="392"/>
    </location>
</feature>
<evidence type="ECO:0000313" key="13">
    <source>
        <dbReference type="Proteomes" id="UP001140091"/>
    </source>
</evidence>
<keyword evidence="3 10" id="KW-0639">Primosome</keyword>
<evidence type="ECO:0000256" key="7">
    <source>
        <dbReference type="ARBA" id="ARBA00022723"/>
    </source>
</evidence>
<dbReference type="CDD" id="cd04860">
    <property type="entry name" value="AE_Prim_S"/>
    <property type="match status" value="1"/>
</dbReference>
<dbReference type="FunFam" id="3.90.920.10:FF:000003">
    <property type="entry name" value="DNA primase"/>
    <property type="match status" value="1"/>
</dbReference>
<dbReference type="SUPFAM" id="SSF56747">
    <property type="entry name" value="Prim-pol domain"/>
    <property type="match status" value="1"/>
</dbReference>
<evidence type="ECO:0000256" key="1">
    <source>
        <dbReference type="ARBA" id="ARBA00009762"/>
    </source>
</evidence>
<gene>
    <name evidence="12" type="ORF">H1R20_g5863</name>
</gene>
<keyword evidence="4 10" id="KW-0808">Transferase</keyword>
<reference evidence="12" key="1">
    <citation type="submission" date="2022-06" db="EMBL/GenBank/DDBJ databases">
        <title>Genome Sequence of Candolleomyces eurysporus.</title>
        <authorList>
            <person name="Buettner E."/>
        </authorList>
    </citation>
    <scope>NUCLEOTIDE SEQUENCE</scope>
    <source>
        <strain evidence="12">VTCC 930004</strain>
    </source>
</reference>
<dbReference type="PANTHER" id="PTHR10536">
    <property type="entry name" value="DNA PRIMASE SMALL SUBUNIT"/>
    <property type="match status" value="1"/>
</dbReference>
<evidence type="ECO:0000256" key="11">
    <source>
        <dbReference type="SAM" id="MobiDB-lite"/>
    </source>
</evidence>
<evidence type="ECO:0000313" key="12">
    <source>
        <dbReference type="EMBL" id="KAJ2931320.1"/>
    </source>
</evidence>
<name>A0A9W8JAU9_9AGAR</name>
<feature type="non-terminal residue" evidence="12">
    <location>
        <position position="392"/>
    </location>
</feature>
<dbReference type="EMBL" id="JANBPK010000809">
    <property type="protein sequence ID" value="KAJ2931320.1"/>
    <property type="molecule type" value="Genomic_DNA"/>
</dbReference>
<evidence type="ECO:0000256" key="5">
    <source>
        <dbReference type="ARBA" id="ARBA00022695"/>
    </source>
</evidence>
<dbReference type="Proteomes" id="UP001140091">
    <property type="component" value="Unassembled WGS sequence"/>
</dbReference>
<dbReference type="Gene3D" id="3.90.920.10">
    <property type="entry name" value="DNA primase, PRIM domain"/>
    <property type="match status" value="1"/>
</dbReference>
<keyword evidence="2 10" id="KW-0240">DNA-directed RNA polymerase</keyword>
<evidence type="ECO:0000256" key="3">
    <source>
        <dbReference type="ARBA" id="ARBA00022515"/>
    </source>
</evidence>
<keyword evidence="13" id="KW-1185">Reference proteome</keyword>
<dbReference type="GO" id="GO:0003899">
    <property type="term" value="F:DNA-directed RNA polymerase activity"/>
    <property type="evidence" value="ECO:0007669"/>
    <property type="project" value="InterPro"/>
</dbReference>
<dbReference type="GO" id="GO:0005658">
    <property type="term" value="C:alpha DNA polymerase:primase complex"/>
    <property type="evidence" value="ECO:0007669"/>
    <property type="project" value="UniProtKB-ARBA"/>
</dbReference>
<evidence type="ECO:0000256" key="10">
    <source>
        <dbReference type="RuleBase" id="RU003514"/>
    </source>
</evidence>
<keyword evidence="8" id="KW-0862">Zinc</keyword>
<comment type="caution">
    <text evidence="12">The sequence shown here is derived from an EMBL/GenBank/DDBJ whole genome shotgun (WGS) entry which is preliminary data.</text>
</comment>
<dbReference type="NCBIfam" id="TIGR00335">
    <property type="entry name" value="primase_sml"/>
    <property type="match status" value="1"/>
</dbReference>
<keyword evidence="5" id="KW-0548">Nucleotidyltransferase</keyword>
<dbReference type="InterPro" id="IPR002755">
    <property type="entry name" value="DNA_primase_S"/>
</dbReference>
<proteinExistence type="inferred from homology"/>
<evidence type="ECO:0000256" key="4">
    <source>
        <dbReference type="ARBA" id="ARBA00022679"/>
    </source>
</evidence>